<proteinExistence type="predicted"/>
<organism evidence="1 2">
    <name type="scientific">Rhizopogon vesiculosus</name>
    <dbReference type="NCBI Taxonomy" id="180088"/>
    <lineage>
        <taxon>Eukaryota</taxon>
        <taxon>Fungi</taxon>
        <taxon>Dikarya</taxon>
        <taxon>Basidiomycota</taxon>
        <taxon>Agaricomycotina</taxon>
        <taxon>Agaricomycetes</taxon>
        <taxon>Agaricomycetidae</taxon>
        <taxon>Boletales</taxon>
        <taxon>Suillineae</taxon>
        <taxon>Rhizopogonaceae</taxon>
        <taxon>Rhizopogon</taxon>
    </lineage>
</organism>
<keyword evidence="2" id="KW-1185">Reference proteome</keyword>
<dbReference type="Proteomes" id="UP000183567">
    <property type="component" value="Unassembled WGS sequence"/>
</dbReference>
<evidence type="ECO:0000313" key="2">
    <source>
        <dbReference type="Proteomes" id="UP000183567"/>
    </source>
</evidence>
<accession>A0A1J8R0W3</accession>
<reference evidence="1 2" key="1">
    <citation type="submission" date="2016-03" db="EMBL/GenBank/DDBJ databases">
        <title>Comparative genomics of the ectomycorrhizal sister species Rhizopogon vinicolor and Rhizopogon vesiculosus (Basidiomycota: Boletales) reveals a divergence of the mating type B locus.</title>
        <authorList>
            <person name="Mujic A.B."/>
            <person name="Kuo A."/>
            <person name="Tritt A."/>
            <person name="Lipzen A."/>
            <person name="Chen C."/>
            <person name="Johnson J."/>
            <person name="Sharma A."/>
            <person name="Barry K."/>
            <person name="Grigoriev I.V."/>
            <person name="Spatafora J.W."/>
        </authorList>
    </citation>
    <scope>NUCLEOTIDE SEQUENCE [LARGE SCALE GENOMIC DNA]</scope>
    <source>
        <strain evidence="1 2">AM-OR11-056</strain>
    </source>
</reference>
<evidence type="ECO:0000313" key="1">
    <source>
        <dbReference type="EMBL" id="OJA17540.1"/>
    </source>
</evidence>
<dbReference type="EMBL" id="LVVM01001952">
    <property type="protein sequence ID" value="OJA17540.1"/>
    <property type="molecule type" value="Genomic_DNA"/>
</dbReference>
<comment type="caution">
    <text evidence="1">The sequence shown here is derived from an EMBL/GenBank/DDBJ whole genome shotgun (WGS) entry which is preliminary data.</text>
</comment>
<feature type="non-terminal residue" evidence="1">
    <location>
        <position position="183"/>
    </location>
</feature>
<name>A0A1J8R0W3_9AGAM</name>
<dbReference type="AlphaFoldDB" id="A0A1J8R0W3"/>
<dbReference type="OrthoDB" id="2668183at2759"/>
<sequence length="183" mass="21538">MEAAKEREALARPKEASFYKKVLTDWDVAQKLFKKEMDEYDKAQQAKKGTSHAIRYRTAHAREWFNNMSQEQKKEVEDAKKKWNEEGALEEIQANYRRNKLKKTLDDFSEQIRRTMGCRVVMLVSHKKKADQTLSVTLHESQPQNVKKNFSGSSDGIKEWVSTGFEFFAEWSKMEFYPTNLDN</sequence>
<protein>
    <submittedName>
        <fullName evidence="1">Uncharacterized protein</fullName>
    </submittedName>
</protein>
<gene>
    <name evidence="1" type="ORF">AZE42_13394</name>
</gene>